<accession>A0ABW3MA23</accession>
<dbReference type="EMBL" id="JBHTIS010000792">
    <property type="protein sequence ID" value="MFD1046792.1"/>
    <property type="molecule type" value="Genomic_DNA"/>
</dbReference>
<evidence type="ECO:0000256" key="2">
    <source>
        <dbReference type="ARBA" id="ARBA00023015"/>
    </source>
</evidence>
<dbReference type="Pfam" id="PF03466">
    <property type="entry name" value="LysR_substrate"/>
    <property type="match status" value="1"/>
</dbReference>
<evidence type="ECO:0000256" key="1">
    <source>
        <dbReference type="ARBA" id="ARBA00009437"/>
    </source>
</evidence>
<protein>
    <submittedName>
        <fullName evidence="6">LysR substrate-binding domain-containing protein</fullName>
    </submittedName>
</protein>
<dbReference type="SUPFAM" id="SSF53850">
    <property type="entry name" value="Periplasmic binding protein-like II"/>
    <property type="match status" value="1"/>
</dbReference>
<feature type="non-terminal residue" evidence="6">
    <location>
        <position position="102"/>
    </location>
</feature>
<keyword evidence="7" id="KW-1185">Reference proteome</keyword>
<dbReference type="PANTHER" id="PTHR30346">
    <property type="entry name" value="TRANSCRIPTIONAL DUAL REGULATOR HCAR-RELATED"/>
    <property type="match status" value="1"/>
</dbReference>
<dbReference type="Proteomes" id="UP001597045">
    <property type="component" value="Unassembled WGS sequence"/>
</dbReference>
<comment type="similarity">
    <text evidence="1">Belongs to the LysR transcriptional regulatory family.</text>
</comment>
<dbReference type="Gene3D" id="3.40.190.10">
    <property type="entry name" value="Periplasmic binding protein-like II"/>
    <property type="match status" value="2"/>
</dbReference>
<proteinExistence type="inferred from homology"/>
<keyword evidence="4" id="KW-0804">Transcription</keyword>
<organism evidence="6 7">
    <name type="scientific">Kibdelosporangium lantanae</name>
    <dbReference type="NCBI Taxonomy" id="1497396"/>
    <lineage>
        <taxon>Bacteria</taxon>
        <taxon>Bacillati</taxon>
        <taxon>Actinomycetota</taxon>
        <taxon>Actinomycetes</taxon>
        <taxon>Pseudonocardiales</taxon>
        <taxon>Pseudonocardiaceae</taxon>
        <taxon>Kibdelosporangium</taxon>
    </lineage>
</organism>
<sequence>MNAPALDTRLADFLAMVNERVPGVSVALSELVSIDQFAALADLSIDVGLVRPPIPEQFESVLVHSEDLVIAVPADHPLASRKAKVVALSWTTVEGISPATIR</sequence>
<evidence type="ECO:0000256" key="3">
    <source>
        <dbReference type="ARBA" id="ARBA00023125"/>
    </source>
</evidence>
<name>A0ABW3MA23_9PSEU</name>
<comment type="caution">
    <text evidence="6">The sequence shown here is derived from an EMBL/GenBank/DDBJ whole genome shotgun (WGS) entry which is preliminary data.</text>
</comment>
<evidence type="ECO:0000256" key="4">
    <source>
        <dbReference type="ARBA" id="ARBA00023163"/>
    </source>
</evidence>
<gene>
    <name evidence="6" type="ORF">ACFQ1S_15165</name>
</gene>
<dbReference type="InterPro" id="IPR005119">
    <property type="entry name" value="LysR_subst-bd"/>
</dbReference>
<reference evidence="7" key="1">
    <citation type="journal article" date="2019" name="Int. J. Syst. Evol. Microbiol.">
        <title>The Global Catalogue of Microorganisms (GCM) 10K type strain sequencing project: providing services to taxonomists for standard genome sequencing and annotation.</title>
        <authorList>
            <consortium name="The Broad Institute Genomics Platform"/>
            <consortium name="The Broad Institute Genome Sequencing Center for Infectious Disease"/>
            <person name="Wu L."/>
            <person name="Ma J."/>
        </authorList>
    </citation>
    <scope>NUCLEOTIDE SEQUENCE [LARGE SCALE GENOMIC DNA]</scope>
    <source>
        <strain evidence="7">JCM 31486</strain>
    </source>
</reference>
<keyword evidence="3" id="KW-0238">DNA-binding</keyword>
<evidence type="ECO:0000313" key="6">
    <source>
        <dbReference type="EMBL" id="MFD1046792.1"/>
    </source>
</evidence>
<keyword evidence="2" id="KW-0805">Transcription regulation</keyword>
<dbReference type="PANTHER" id="PTHR30346:SF0">
    <property type="entry name" value="HCA OPERON TRANSCRIPTIONAL ACTIVATOR HCAR"/>
    <property type="match status" value="1"/>
</dbReference>
<feature type="domain" description="LysR substrate-binding" evidence="5">
    <location>
        <begin position="8"/>
        <end position="82"/>
    </location>
</feature>
<evidence type="ECO:0000259" key="5">
    <source>
        <dbReference type="Pfam" id="PF03466"/>
    </source>
</evidence>
<evidence type="ECO:0000313" key="7">
    <source>
        <dbReference type="Proteomes" id="UP001597045"/>
    </source>
</evidence>